<evidence type="ECO:0000313" key="6">
    <source>
        <dbReference type="EMBL" id="QHT20447.1"/>
    </source>
</evidence>
<evidence type="ECO:0000256" key="1">
    <source>
        <dbReference type="ARBA" id="ARBA00008919"/>
    </source>
</evidence>
<dbReference type="InterPro" id="IPR055270">
    <property type="entry name" value="Glyco_tran_10_C"/>
</dbReference>
<dbReference type="GO" id="GO:0008417">
    <property type="term" value="F:fucosyltransferase activity"/>
    <property type="evidence" value="ECO:0007669"/>
    <property type="project" value="InterPro"/>
</dbReference>
<name>A0A6C0DUE2_9ZZZZ</name>
<accession>A0A6C0DUE2</accession>
<evidence type="ECO:0000259" key="5">
    <source>
        <dbReference type="Pfam" id="PF01755"/>
    </source>
</evidence>
<feature type="domain" description="Glycosyl transferase family 25" evidence="5">
    <location>
        <begin position="720"/>
        <end position="898"/>
    </location>
</feature>
<evidence type="ECO:0000256" key="3">
    <source>
        <dbReference type="ARBA" id="ARBA00022679"/>
    </source>
</evidence>
<dbReference type="Gene3D" id="3.40.50.11660">
    <property type="entry name" value="Glycosyl transferase family 10, C-terminal domain"/>
    <property type="match status" value="1"/>
</dbReference>
<proteinExistence type="inferred from homology"/>
<keyword evidence="2" id="KW-0328">Glycosyltransferase</keyword>
<feature type="domain" description="Fucosyltransferase C-terminal" evidence="4">
    <location>
        <begin position="537"/>
        <end position="671"/>
    </location>
</feature>
<evidence type="ECO:0008006" key="7">
    <source>
        <dbReference type="Google" id="ProtNLM"/>
    </source>
</evidence>
<keyword evidence="3" id="KW-0808">Transferase</keyword>
<comment type="similarity">
    <text evidence="1">Belongs to the glycosyltransferase 10 family.</text>
</comment>
<dbReference type="AlphaFoldDB" id="A0A6C0DUE2"/>
<evidence type="ECO:0000256" key="2">
    <source>
        <dbReference type="ARBA" id="ARBA00022676"/>
    </source>
</evidence>
<sequence>MLRIGITYDPSIELFYSGTNQTSIILFELFKNFDYKVVLVDSKNTGTKKVPAIDFADLTQLYQTTDLDYLIDIDGFIDPSVRKAVAKKSIVFMRTFLQFSEMDNSVYPDSPYKPRSFDGVSEIWCWDILNPKETLDSIQTLFPCYIRTVPFIWSQTIVSAYISHTLKYDSAKPFEVHIAEKNINNSSSSIIPLVAVRELYNNNKSFNAVYKCHNMDRIIENKFLKENILNNIEISKLPIKFVPKDPFYEWLSSENIIMLSHSRFTPFRIGLLNALWLGIPVIHNSPILKEVHTTLDSMFYFGNSISGISDCFSRFCSGGINDFISSVDSIRSSILERWSIAKNLEGWKQICSSLSLSSPSVASFSLSPLPVASLSLSSPTIASVVPVTPTSNKNSIIIAFSDMWPGFNYNNNFIIDSLRYETKSLSLDIIGINYTADSNPNLLIFGPYSHTWTTVPDTIPKVYFSAENWTKPNDSRIALYITSARNEDDTHIRIPTWMMYIDWYSNKTTLPENCEDNPIRLPIHFAITPHPIIFKNRTEFCGFVVSNPICSLRNETFKAVNDYKKVNSGGVLYNNIGGQLSLKYPGGGCGDISKYQFFSKQQFSISFENSQGPGYITEKVLHAKMAGCVPLYWGDKETDIDFVNGSIVNLSIFNNPEQILEVIKKLELNPDLCAKIASTPILNQEKKTNALAQISKMSQKLLAIANINQKPATHLKNIDKVFIINLDTRNDRWKTLCEQEPFITSIAERVSAVNGRTLKLTPYIYSLFKNNNFNWKKSVIGCNLSHINIWTKILSEKTGNLFLILEDDVRFIPSQLSTWDKYVETIPEDTELAYIGGVLPPNRPGLNSVIEPINDFWGKIKPNQLFTGGQLVPLFHFCTYSYIISRGAVEKLIEHLINSVDKMPNVIDHFLGFHSLNLKTYVANPLITKCFQDDDPIYQNALFNNTGAIAQFDSDIRNNTECFTEEELETLKNPDKAQRITTLYHISDIEMPIYEHNWITDIFSEYTLKKVDNLNEFIENNAWFIVQRPHSDTFNTYFNNLPKNITFKVLHLSDEFDKDTIDFYNLPNCRGVIRNYLRVDTPILPHIITVPLGYHHKGINNLAFLNRKLVWSFHGNCWFDRKSKLEQLYSFVPHNCHTVNEWNASNMSKQNQYLSILADSKFCPILRGNNIETFRLYEVLEVGTIPIYVRHEGDELFWNKISSKLGLLELENWTRATEMIQNFLNNPDEGEKYQIKLCEAWTKWKAEIKSACQALL</sequence>
<reference evidence="6" key="1">
    <citation type="journal article" date="2020" name="Nature">
        <title>Giant virus diversity and host interactions through global metagenomics.</title>
        <authorList>
            <person name="Schulz F."/>
            <person name="Roux S."/>
            <person name="Paez-Espino D."/>
            <person name="Jungbluth S."/>
            <person name="Walsh D.A."/>
            <person name="Denef V.J."/>
            <person name="McMahon K.D."/>
            <person name="Konstantinidis K.T."/>
            <person name="Eloe-Fadrosh E.A."/>
            <person name="Kyrpides N.C."/>
            <person name="Woyke T."/>
        </authorList>
    </citation>
    <scope>NUCLEOTIDE SEQUENCE</scope>
    <source>
        <strain evidence="6">GVMAG-M-3300023174-60</strain>
    </source>
</reference>
<dbReference type="SUPFAM" id="SSF53756">
    <property type="entry name" value="UDP-Glycosyltransferase/glycogen phosphorylase"/>
    <property type="match status" value="1"/>
</dbReference>
<dbReference type="InterPro" id="IPR038577">
    <property type="entry name" value="GT10-like_C_sf"/>
</dbReference>
<dbReference type="InterPro" id="IPR021234">
    <property type="entry name" value="DUF2827"/>
</dbReference>
<organism evidence="6">
    <name type="scientific">viral metagenome</name>
    <dbReference type="NCBI Taxonomy" id="1070528"/>
    <lineage>
        <taxon>unclassified sequences</taxon>
        <taxon>metagenomes</taxon>
        <taxon>organismal metagenomes</taxon>
    </lineage>
</organism>
<dbReference type="EMBL" id="MN739677">
    <property type="protein sequence ID" value="QHT20447.1"/>
    <property type="molecule type" value="Genomic_DNA"/>
</dbReference>
<evidence type="ECO:0000259" key="4">
    <source>
        <dbReference type="Pfam" id="PF00852"/>
    </source>
</evidence>
<dbReference type="PANTHER" id="PTHR11929">
    <property type="entry name" value="ALPHA- 1,3 -FUCOSYLTRANSFERASE"/>
    <property type="match status" value="1"/>
</dbReference>
<protein>
    <recommendedName>
        <fullName evidence="7">Alpha-(1,3)-fucosyltransferase FucT N-terminal domain-containing protein</fullName>
    </recommendedName>
</protein>
<dbReference type="Pfam" id="PF01755">
    <property type="entry name" value="Glyco_transf_25"/>
    <property type="match status" value="1"/>
</dbReference>
<dbReference type="Pfam" id="PF00852">
    <property type="entry name" value="Glyco_transf_10"/>
    <property type="match status" value="1"/>
</dbReference>
<dbReference type="InterPro" id="IPR001503">
    <property type="entry name" value="Glyco_trans_10"/>
</dbReference>
<dbReference type="InterPro" id="IPR002654">
    <property type="entry name" value="Glyco_trans_25"/>
</dbReference>
<dbReference type="PANTHER" id="PTHR11929:SF194">
    <property type="entry name" value="ALPHA-(1,3)-FUCOSYLTRANSFERASE 10"/>
    <property type="match status" value="1"/>
</dbReference>
<dbReference type="Pfam" id="PF10933">
    <property type="entry name" value="DUF2827"/>
    <property type="match status" value="1"/>
</dbReference>
<dbReference type="GO" id="GO:0016020">
    <property type="term" value="C:membrane"/>
    <property type="evidence" value="ECO:0007669"/>
    <property type="project" value="InterPro"/>
</dbReference>
<dbReference type="CDD" id="cd06532">
    <property type="entry name" value="Glyco_transf_25"/>
    <property type="match status" value="1"/>
</dbReference>